<dbReference type="OrthoDB" id="2155935at2759"/>
<dbReference type="InterPro" id="IPR052287">
    <property type="entry name" value="NHEJ_factor"/>
</dbReference>
<dbReference type="GO" id="GO:0045027">
    <property type="term" value="F:DNA end binding"/>
    <property type="evidence" value="ECO:0007669"/>
    <property type="project" value="TreeGrafter"/>
</dbReference>
<feature type="compositionally biased region" description="Low complexity" evidence="8">
    <location>
        <begin position="415"/>
        <end position="429"/>
    </location>
</feature>
<feature type="compositionally biased region" description="Basic residues" evidence="8">
    <location>
        <begin position="509"/>
        <end position="522"/>
    </location>
</feature>
<dbReference type="InterPro" id="IPR038051">
    <property type="entry name" value="XRCC4-like_N_sf"/>
</dbReference>
<keyword evidence="12" id="KW-1185">Reference proteome</keyword>
<keyword evidence="4" id="KW-0234">DNA repair</keyword>
<dbReference type="PANTHER" id="PTHR32235">
    <property type="entry name" value="NON-HOMOLOGOUS END-JOINING FACTOR 1"/>
    <property type="match status" value="1"/>
</dbReference>
<dbReference type="GO" id="GO:0006303">
    <property type="term" value="P:double-strand break repair via nonhomologous end joining"/>
    <property type="evidence" value="ECO:0007669"/>
    <property type="project" value="UniProtKB-ARBA"/>
</dbReference>
<dbReference type="InterPro" id="IPR053829">
    <property type="entry name" value="XLF-like_CC"/>
</dbReference>
<dbReference type="Pfam" id="PF09302">
    <property type="entry name" value="XLF"/>
    <property type="match status" value="1"/>
</dbReference>
<dbReference type="PANTHER" id="PTHR32235:SF1">
    <property type="entry name" value="NON-HOMOLOGOUS END-JOINING FACTOR 1"/>
    <property type="match status" value="1"/>
</dbReference>
<evidence type="ECO:0000256" key="6">
    <source>
        <dbReference type="ARBA" id="ARBA00025747"/>
    </source>
</evidence>
<evidence type="ECO:0000259" key="10">
    <source>
        <dbReference type="Pfam" id="PF21928"/>
    </source>
</evidence>
<evidence type="ECO:0000313" key="11">
    <source>
        <dbReference type="EMBL" id="KIW55294.1"/>
    </source>
</evidence>
<evidence type="ECO:0000256" key="5">
    <source>
        <dbReference type="ARBA" id="ARBA00023242"/>
    </source>
</evidence>
<dbReference type="GO" id="GO:0032807">
    <property type="term" value="C:DNA ligase IV complex"/>
    <property type="evidence" value="ECO:0007669"/>
    <property type="project" value="TreeGrafter"/>
</dbReference>
<feature type="domain" description="XLF-like coiled-coil region" evidence="10">
    <location>
        <begin position="129"/>
        <end position="180"/>
    </location>
</feature>
<evidence type="ECO:0000256" key="7">
    <source>
        <dbReference type="ARBA" id="ARBA00044529"/>
    </source>
</evidence>
<dbReference type="CDD" id="cd22285">
    <property type="entry name" value="HD_XLF_N"/>
    <property type="match status" value="1"/>
</dbReference>
<evidence type="ECO:0000256" key="2">
    <source>
        <dbReference type="ARBA" id="ARBA00022763"/>
    </source>
</evidence>
<feature type="compositionally biased region" description="Polar residues" evidence="8">
    <location>
        <begin position="478"/>
        <end position="489"/>
    </location>
</feature>
<name>A0A0D2F5Y5_9EURO</name>
<gene>
    <name evidence="11" type="ORF">PV05_07585</name>
</gene>
<dbReference type="EMBL" id="KN847320">
    <property type="protein sequence ID" value="KIW55294.1"/>
    <property type="molecule type" value="Genomic_DNA"/>
</dbReference>
<feature type="compositionally biased region" description="Basic and acidic residues" evidence="8">
    <location>
        <begin position="597"/>
        <end position="620"/>
    </location>
</feature>
<evidence type="ECO:0000313" key="12">
    <source>
        <dbReference type="Proteomes" id="UP000054342"/>
    </source>
</evidence>
<keyword evidence="2" id="KW-0227">DNA damage</keyword>
<accession>A0A0D2F5Y5</accession>
<dbReference type="Gene3D" id="2.170.210.10">
    <property type="entry name" value="DNA double-strand break repair and VJ recombination XRCC4, N-terminal"/>
    <property type="match status" value="1"/>
</dbReference>
<proteinExistence type="inferred from homology"/>
<evidence type="ECO:0000259" key="9">
    <source>
        <dbReference type="Pfam" id="PF09302"/>
    </source>
</evidence>
<dbReference type="GeneID" id="25329493"/>
<feature type="compositionally biased region" description="Polar residues" evidence="8">
    <location>
        <begin position="351"/>
        <end position="364"/>
    </location>
</feature>
<dbReference type="STRING" id="348802.A0A0D2F5Y5"/>
<evidence type="ECO:0000256" key="1">
    <source>
        <dbReference type="ARBA" id="ARBA00004123"/>
    </source>
</evidence>
<feature type="compositionally biased region" description="Polar residues" evidence="8">
    <location>
        <begin position="497"/>
        <end position="508"/>
    </location>
</feature>
<evidence type="ECO:0000256" key="8">
    <source>
        <dbReference type="SAM" id="MobiDB-lite"/>
    </source>
</evidence>
<comment type="subcellular location">
    <subcellularLocation>
        <location evidence="1">Nucleus</location>
    </subcellularLocation>
</comment>
<comment type="similarity">
    <text evidence="6">Belongs to the XRCC4-XLF family. XLF subfamily.</text>
</comment>
<evidence type="ECO:0000256" key="4">
    <source>
        <dbReference type="ARBA" id="ARBA00023204"/>
    </source>
</evidence>
<keyword evidence="3" id="KW-0238">DNA-binding</keyword>
<protein>
    <recommendedName>
        <fullName evidence="7">Non-homologous end-joining factor 1</fullName>
    </recommendedName>
</protein>
<organism evidence="11 12">
    <name type="scientific">Exophiala xenobiotica</name>
    <dbReference type="NCBI Taxonomy" id="348802"/>
    <lineage>
        <taxon>Eukaryota</taxon>
        <taxon>Fungi</taxon>
        <taxon>Dikarya</taxon>
        <taxon>Ascomycota</taxon>
        <taxon>Pezizomycotina</taxon>
        <taxon>Eurotiomycetes</taxon>
        <taxon>Chaetothyriomycetidae</taxon>
        <taxon>Chaetothyriales</taxon>
        <taxon>Herpotrichiellaceae</taxon>
        <taxon>Exophiala</taxon>
    </lineage>
</organism>
<dbReference type="HOGENOM" id="CLU_423910_0_0_1"/>
<keyword evidence="5" id="KW-0539">Nucleus</keyword>
<dbReference type="Pfam" id="PF21928">
    <property type="entry name" value="XLF_CC"/>
    <property type="match status" value="1"/>
</dbReference>
<dbReference type="AlphaFoldDB" id="A0A0D2F5Y5"/>
<reference evidence="11 12" key="1">
    <citation type="submission" date="2015-01" db="EMBL/GenBank/DDBJ databases">
        <title>The Genome Sequence of Exophiala xenobiotica CBS118157.</title>
        <authorList>
            <consortium name="The Broad Institute Genomics Platform"/>
            <person name="Cuomo C."/>
            <person name="de Hoog S."/>
            <person name="Gorbushina A."/>
            <person name="Stielow B."/>
            <person name="Teixiera M."/>
            <person name="Abouelleil A."/>
            <person name="Chapman S.B."/>
            <person name="Priest M."/>
            <person name="Young S.K."/>
            <person name="Wortman J."/>
            <person name="Nusbaum C."/>
            <person name="Birren B."/>
        </authorList>
    </citation>
    <scope>NUCLEOTIDE SEQUENCE [LARGE SCALE GENOMIC DNA]</scope>
    <source>
        <strain evidence="11 12">CBS 118157</strain>
    </source>
</reference>
<evidence type="ECO:0000256" key="3">
    <source>
        <dbReference type="ARBA" id="ARBA00023125"/>
    </source>
</evidence>
<feature type="compositionally biased region" description="Basic and acidic residues" evidence="8">
    <location>
        <begin position="252"/>
        <end position="293"/>
    </location>
</feature>
<feature type="domain" description="XLF-like N-terminal" evidence="9">
    <location>
        <begin position="9"/>
        <end position="125"/>
    </location>
</feature>
<dbReference type="Proteomes" id="UP000054342">
    <property type="component" value="Unassembled WGS sequence"/>
</dbReference>
<dbReference type="InterPro" id="IPR015381">
    <property type="entry name" value="XLF-like_N"/>
</dbReference>
<feature type="region of interest" description="Disordered" evidence="8">
    <location>
        <begin position="252"/>
        <end position="634"/>
    </location>
</feature>
<sequence>MPESANEGWQELQVPSRRQCPKLFYSFTTQDESITLLLTDLISIWESTLDRYDILSDAARQHASIDPSVSADQFEVLLSKIGKSLKDGENILSKQELRNSQLLILTTKIDLPKPLRPLEWTFKLAPQDASELAERILRPSLHEVAVSQEKIKSLLRAIKDKDHVISRLLERIGSSSIDLGLVFPGITGMARRGGQVSVEDAKKHVPGMAAFDEKSWVKQFANDEGYEGADRTGLGNLVRGCEKCFAHTKAEHEDWVKELSSPDKRTKAINVRNDEPKLTKKDIRGETEQRNDTTDSDNDFERQPTPPGLKSKGHGKSEPSPPPKGEDDDEEPPVKRTKASKIGGLGRRSATKSFGSTESAQPSSPLRRRSDASTSTATASEDDEDDIRPAVRPSSKERSLKPKLGALRKRQPARTSPSASHSPKASSPPTKGPNKDQVRPASESSDEDEASDLDGRHSPPPAQTPSRHRLGQIGRKSATATPSRASDSSPPRKDKGNNSASPSPSQATPRRRLGKLGARKQRNTQAHPSSAEPEPSPRSSKKKTRSKANDDDSDATSSAASSPSPSPSPSGRKLASRPLTKNESNPEPEPAQPNPEEPEKSEKEETAEEKANRRRMELKRTIAANAGAKKKRRF</sequence>
<dbReference type="RefSeq" id="XP_013315878.1">
    <property type="nucleotide sequence ID" value="XM_013460424.1"/>
</dbReference>